<evidence type="ECO:0000313" key="3">
    <source>
        <dbReference type="Proteomes" id="UP000623608"/>
    </source>
</evidence>
<feature type="region of interest" description="Disordered" evidence="1">
    <location>
        <begin position="1"/>
        <end position="57"/>
    </location>
</feature>
<comment type="caution">
    <text evidence="2">The sequence shown here is derived from an EMBL/GenBank/DDBJ whole genome shotgun (WGS) entry which is preliminary data.</text>
</comment>
<evidence type="ECO:0000313" key="2">
    <source>
        <dbReference type="EMBL" id="GIF25385.1"/>
    </source>
</evidence>
<dbReference type="Proteomes" id="UP000623608">
    <property type="component" value="Unassembled WGS sequence"/>
</dbReference>
<reference evidence="2" key="1">
    <citation type="submission" date="2021-01" db="EMBL/GenBank/DDBJ databases">
        <title>Whole genome shotgun sequence of Actinoplanes tereljensis NBRC 105297.</title>
        <authorList>
            <person name="Komaki H."/>
            <person name="Tamura T."/>
        </authorList>
    </citation>
    <scope>NUCLEOTIDE SEQUENCE</scope>
    <source>
        <strain evidence="2">NBRC 105297</strain>
    </source>
</reference>
<feature type="compositionally biased region" description="Basic and acidic residues" evidence="1">
    <location>
        <begin position="12"/>
        <end position="43"/>
    </location>
</feature>
<name>A0A919TYK6_9ACTN</name>
<evidence type="ECO:0000256" key="1">
    <source>
        <dbReference type="SAM" id="MobiDB-lite"/>
    </source>
</evidence>
<dbReference type="AlphaFoldDB" id="A0A919TYK6"/>
<evidence type="ECO:0008006" key="4">
    <source>
        <dbReference type="Google" id="ProtNLM"/>
    </source>
</evidence>
<dbReference type="EMBL" id="BOMY01000051">
    <property type="protein sequence ID" value="GIF25385.1"/>
    <property type="molecule type" value="Genomic_DNA"/>
</dbReference>
<organism evidence="2 3">
    <name type="scientific">Paractinoplanes tereljensis</name>
    <dbReference type="NCBI Taxonomy" id="571912"/>
    <lineage>
        <taxon>Bacteria</taxon>
        <taxon>Bacillati</taxon>
        <taxon>Actinomycetota</taxon>
        <taxon>Actinomycetes</taxon>
        <taxon>Micromonosporales</taxon>
        <taxon>Micromonosporaceae</taxon>
        <taxon>Paractinoplanes</taxon>
    </lineage>
</organism>
<accession>A0A919TYK6</accession>
<protein>
    <recommendedName>
        <fullName evidence="4">DUF1059 domain-containing protein</fullName>
    </recommendedName>
</protein>
<gene>
    <name evidence="2" type="ORF">Ate02nite_81150</name>
</gene>
<sequence length="57" mass="6327">MVAMATCNLCPPDRRDVPDDRMAEHLRTAHPEVDKDGTHRSDDSTIIPDAADASRPR</sequence>
<keyword evidence="3" id="KW-1185">Reference proteome</keyword>
<proteinExistence type="predicted"/>